<proteinExistence type="predicted"/>
<gene>
    <name evidence="1" type="ORF">RND15_49955</name>
</gene>
<reference evidence="1" key="1">
    <citation type="submission" date="2024-05" db="EMBL/GenBank/DDBJ databases">
        <title>30 novel species of actinomycetes from the DSMZ collection.</title>
        <authorList>
            <person name="Nouioui I."/>
        </authorList>
    </citation>
    <scope>NUCLEOTIDE SEQUENCE</scope>
    <source>
        <strain evidence="1">DSM 41529</strain>
    </source>
</reference>
<name>A0ABU2XXQ4_9ACTN</name>
<protein>
    <submittedName>
        <fullName evidence="1">Uncharacterized protein</fullName>
    </submittedName>
</protein>
<evidence type="ECO:0000313" key="1">
    <source>
        <dbReference type="EMBL" id="MDT0550699.1"/>
    </source>
</evidence>
<comment type="caution">
    <text evidence="1">The sequence shown here is derived from an EMBL/GenBank/DDBJ whole genome shotgun (WGS) entry which is preliminary data.</text>
</comment>
<dbReference type="Proteomes" id="UP001180754">
    <property type="component" value="Unassembled WGS sequence"/>
</dbReference>
<sequence length="153" mass="16762">MHDYFLYSEDRDEEIRLVNAWKVLRETGEFPRVNVRPQSYTFQCTRNFTPLLRMRWTDFRGGAAMGVAEGATGDGWLVDVVIAAVMNGRGLSKGPRMLLARPPVPDGEAAPVLVGVACDAELISTKYHTDSGGRPLYCFVGWLSAPGAGDVPS</sequence>
<feature type="non-terminal residue" evidence="1">
    <location>
        <position position="153"/>
    </location>
</feature>
<accession>A0ABU2XXQ4</accession>
<evidence type="ECO:0000313" key="2">
    <source>
        <dbReference type="Proteomes" id="UP001180754"/>
    </source>
</evidence>
<keyword evidence="2" id="KW-1185">Reference proteome</keyword>
<organism evidence="1 2">
    <name type="scientific">Streptomyces lonegramiae</name>
    <dbReference type="NCBI Taxonomy" id="3075524"/>
    <lineage>
        <taxon>Bacteria</taxon>
        <taxon>Bacillati</taxon>
        <taxon>Actinomycetota</taxon>
        <taxon>Actinomycetes</taxon>
        <taxon>Kitasatosporales</taxon>
        <taxon>Streptomycetaceae</taxon>
        <taxon>Streptomyces</taxon>
    </lineage>
</organism>
<dbReference type="EMBL" id="JAVRFD010000375">
    <property type="protein sequence ID" value="MDT0550699.1"/>
    <property type="molecule type" value="Genomic_DNA"/>
</dbReference>